<evidence type="ECO:0000313" key="1">
    <source>
        <dbReference type="EMBL" id="KKM87757.1"/>
    </source>
</evidence>
<protein>
    <submittedName>
        <fullName evidence="1">Uncharacterized protein</fullName>
    </submittedName>
</protein>
<dbReference type="EMBL" id="LAZR01007057">
    <property type="protein sequence ID" value="KKM87757.1"/>
    <property type="molecule type" value="Genomic_DNA"/>
</dbReference>
<dbReference type="AlphaFoldDB" id="A0A0F9P2S8"/>
<reference evidence="1" key="1">
    <citation type="journal article" date="2015" name="Nature">
        <title>Complex archaea that bridge the gap between prokaryotes and eukaryotes.</title>
        <authorList>
            <person name="Spang A."/>
            <person name="Saw J.H."/>
            <person name="Jorgensen S.L."/>
            <person name="Zaremba-Niedzwiedzka K."/>
            <person name="Martijn J."/>
            <person name="Lind A.E."/>
            <person name="van Eijk R."/>
            <person name="Schleper C."/>
            <person name="Guy L."/>
            <person name="Ettema T.J."/>
        </authorList>
    </citation>
    <scope>NUCLEOTIDE SEQUENCE</scope>
</reference>
<gene>
    <name evidence="1" type="ORF">LCGC14_1265660</name>
</gene>
<name>A0A0F9P2S8_9ZZZZ</name>
<sequence length="195" mass="22583">MAKISVNDKPMGKYQITTIVKEYIDTGENIVLSLLGDYTESCWGFGDVKKTVRFFINRLEKKIDKNRIREIMTELTILDTFLTEATTNVIVETFLTQRKLVKAKHAVIEPGEMLSVDGAFYKKRFKIKLQMDSEANMTTVINEIIDATIKYDRRDGTLTEVATMCNIHFAYTNKAFIQNNIWKQDIYLDIEWVTS</sequence>
<accession>A0A0F9P2S8</accession>
<comment type="caution">
    <text evidence="1">The sequence shown here is derived from an EMBL/GenBank/DDBJ whole genome shotgun (WGS) entry which is preliminary data.</text>
</comment>
<proteinExistence type="predicted"/>
<organism evidence="1">
    <name type="scientific">marine sediment metagenome</name>
    <dbReference type="NCBI Taxonomy" id="412755"/>
    <lineage>
        <taxon>unclassified sequences</taxon>
        <taxon>metagenomes</taxon>
        <taxon>ecological metagenomes</taxon>
    </lineage>
</organism>